<gene>
    <name evidence="2" type="ORF">TanjilG_26955</name>
</gene>
<dbReference type="InterPro" id="IPR056633">
    <property type="entry name" value="DUF7731"/>
</dbReference>
<dbReference type="STRING" id="3871.A0A1J7H4E7"/>
<dbReference type="OMA" id="SIFAFTW"/>
<keyword evidence="3" id="KW-1185">Reference proteome</keyword>
<dbReference type="Gramene" id="OIV95258">
    <property type="protein sequence ID" value="OIV95258"/>
    <property type="gene ID" value="TanjilG_26955"/>
</dbReference>
<proteinExistence type="predicted"/>
<feature type="domain" description="DUF7731" evidence="1">
    <location>
        <begin position="1"/>
        <end position="45"/>
    </location>
</feature>
<evidence type="ECO:0000259" key="1">
    <source>
        <dbReference type="Pfam" id="PF24865"/>
    </source>
</evidence>
<dbReference type="PANTHER" id="PTHR34366">
    <property type="entry name" value="OS07G0289901 PROTEIN-RELATED"/>
    <property type="match status" value="1"/>
</dbReference>
<organism evidence="2 3">
    <name type="scientific">Lupinus angustifolius</name>
    <name type="common">Narrow-leaved blue lupine</name>
    <dbReference type="NCBI Taxonomy" id="3871"/>
    <lineage>
        <taxon>Eukaryota</taxon>
        <taxon>Viridiplantae</taxon>
        <taxon>Streptophyta</taxon>
        <taxon>Embryophyta</taxon>
        <taxon>Tracheophyta</taxon>
        <taxon>Spermatophyta</taxon>
        <taxon>Magnoliopsida</taxon>
        <taxon>eudicotyledons</taxon>
        <taxon>Gunneridae</taxon>
        <taxon>Pentapetalae</taxon>
        <taxon>rosids</taxon>
        <taxon>fabids</taxon>
        <taxon>Fabales</taxon>
        <taxon>Fabaceae</taxon>
        <taxon>Papilionoideae</taxon>
        <taxon>50 kb inversion clade</taxon>
        <taxon>genistoids sensu lato</taxon>
        <taxon>core genistoids</taxon>
        <taxon>Genisteae</taxon>
        <taxon>Lupinus</taxon>
    </lineage>
</organism>
<accession>A0A1J7H4E7</accession>
<dbReference type="Pfam" id="PF24865">
    <property type="entry name" value="DUF7731"/>
    <property type="match status" value="1"/>
</dbReference>
<dbReference type="AlphaFoldDB" id="A0A1J7H4E7"/>
<sequence length="75" mass="8585">MLNCINNVLSNFLFYNKANVDQIRYVLNAGCSYSTQRGNFNLGEYAGEETNSAQKLSDFIRLYLFITMVVVVYLV</sequence>
<dbReference type="EMBL" id="CM007376">
    <property type="protein sequence ID" value="OIV95258.1"/>
    <property type="molecule type" value="Genomic_DNA"/>
</dbReference>
<name>A0A1J7H4E7_LUPAN</name>
<evidence type="ECO:0000313" key="3">
    <source>
        <dbReference type="Proteomes" id="UP000188354"/>
    </source>
</evidence>
<reference evidence="2 3" key="1">
    <citation type="journal article" date="2017" name="Plant Biotechnol. J.">
        <title>A comprehensive draft genome sequence for lupin (Lupinus angustifolius), an emerging health food: insights into plant-microbe interactions and legume evolution.</title>
        <authorList>
            <person name="Hane J.K."/>
            <person name="Ming Y."/>
            <person name="Kamphuis L.G."/>
            <person name="Nelson M.N."/>
            <person name="Garg G."/>
            <person name="Atkins C.A."/>
            <person name="Bayer P.E."/>
            <person name="Bravo A."/>
            <person name="Bringans S."/>
            <person name="Cannon S."/>
            <person name="Edwards D."/>
            <person name="Foley R."/>
            <person name="Gao L.L."/>
            <person name="Harrison M.J."/>
            <person name="Huang W."/>
            <person name="Hurgobin B."/>
            <person name="Li S."/>
            <person name="Liu C.W."/>
            <person name="McGrath A."/>
            <person name="Morahan G."/>
            <person name="Murray J."/>
            <person name="Weller J."/>
            <person name="Jian J."/>
            <person name="Singh K.B."/>
        </authorList>
    </citation>
    <scope>NUCLEOTIDE SEQUENCE [LARGE SCALE GENOMIC DNA]</scope>
    <source>
        <strain evidence="3">cv. Tanjil</strain>
        <tissue evidence="2">Whole plant</tissue>
    </source>
</reference>
<protein>
    <recommendedName>
        <fullName evidence="1">DUF7731 domain-containing protein</fullName>
    </recommendedName>
</protein>
<dbReference type="Proteomes" id="UP000188354">
    <property type="component" value="Chromosome LG16"/>
</dbReference>
<evidence type="ECO:0000313" key="2">
    <source>
        <dbReference type="EMBL" id="OIV95258.1"/>
    </source>
</evidence>
<dbReference type="PANTHER" id="PTHR34366:SF8">
    <property type="entry name" value="TRANSMEMBRANE PROTEIN"/>
    <property type="match status" value="1"/>
</dbReference>